<gene>
    <name evidence="7" type="ORF">C7B47_16010</name>
</gene>
<evidence type="ECO:0000256" key="5">
    <source>
        <dbReference type="ARBA" id="ARBA00023049"/>
    </source>
</evidence>
<feature type="domain" description="JAB" evidence="6">
    <location>
        <begin position="120"/>
        <end position="180"/>
    </location>
</feature>
<proteinExistence type="predicted"/>
<dbReference type="EMBL" id="PXYX01000071">
    <property type="protein sequence ID" value="PSR23297.1"/>
    <property type="molecule type" value="Genomic_DNA"/>
</dbReference>
<dbReference type="Pfam" id="PF14464">
    <property type="entry name" value="Prok-JAB"/>
    <property type="match status" value="1"/>
</dbReference>
<keyword evidence="2" id="KW-0479">Metal-binding</keyword>
<protein>
    <recommendedName>
        <fullName evidence="6">JAB domain-containing protein</fullName>
    </recommendedName>
</protein>
<evidence type="ECO:0000313" key="8">
    <source>
        <dbReference type="Proteomes" id="UP000242705"/>
    </source>
</evidence>
<organism evidence="7 8">
    <name type="scientific">Sulfobacillus thermosulfidooxidans</name>
    <dbReference type="NCBI Taxonomy" id="28034"/>
    <lineage>
        <taxon>Bacteria</taxon>
        <taxon>Bacillati</taxon>
        <taxon>Bacillota</taxon>
        <taxon>Clostridia</taxon>
        <taxon>Eubacteriales</taxon>
        <taxon>Clostridiales Family XVII. Incertae Sedis</taxon>
        <taxon>Sulfobacillus</taxon>
    </lineage>
</organism>
<evidence type="ECO:0000256" key="2">
    <source>
        <dbReference type="ARBA" id="ARBA00022723"/>
    </source>
</evidence>
<keyword evidence="5" id="KW-0482">Metalloprotease</keyword>
<dbReference type="GO" id="GO:0008237">
    <property type="term" value="F:metallopeptidase activity"/>
    <property type="evidence" value="ECO:0007669"/>
    <property type="project" value="UniProtKB-KW"/>
</dbReference>
<evidence type="ECO:0000313" key="7">
    <source>
        <dbReference type="EMBL" id="PSR23297.1"/>
    </source>
</evidence>
<keyword evidence="3" id="KW-0378">Hydrolase</keyword>
<dbReference type="GO" id="GO:0046872">
    <property type="term" value="F:metal ion binding"/>
    <property type="evidence" value="ECO:0007669"/>
    <property type="project" value="UniProtKB-KW"/>
</dbReference>
<evidence type="ECO:0000259" key="6">
    <source>
        <dbReference type="Pfam" id="PF14464"/>
    </source>
</evidence>
<accession>A0A2T2WM36</accession>
<dbReference type="AlphaFoldDB" id="A0A2T2WM36"/>
<comment type="caution">
    <text evidence="7">The sequence shown here is derived from an EMBL/GenBank/DDBJ whole genome shotgun (WGS) entry which is preliminary data.</text>
</comment>
<dbReference type="Proteomes" id="UP000242705">
    <property type="component" value="Unassembled WGS sequence"/>
</dbReference>
<dbReference type="GO" id="GO:0006508">
    <property type="term" value="P:proteolysis"/>
    <property type="evidence" value="ECO:0007669"/>
    <property type="project" value="UniProtKB-KW"/>
</dbReference>
<reference evidence="7 8" key="1">
    <citation type="journal article" date="2014" name="BMC Genomics">
        <title>Comparison of environmental and isolate Sulfobacillus genomes reveals diverse carbon, sulfur, nitrogen, and hydrogen metabolisms.</title>
        <authorList>
            <person name="Justice N.B."/>
            <person name="Norman A."/>
            <person name="Brown C.T."/>
            <person name="Singh A."/>
            <person name="Thomas B.C."/>
            <person name="Banfield J.F."/>
        </authorList>
    </citation>
    <scope>NUCLEOTIDE SEQUENCE [LARGE SCALE GENOMIC DNA]</scope>
    <source>
        <strain evidence="7">AMDSBA5</strain>
    </source>
</reference>
<evidence type="ECO:0000256" key="3">
    <source>
        <dbReference type="ARBA" id="ARBA00022801"/>
    </source>
</evidence>
<evidence type="ECO:0000256" key="4">
    <source>
        <dbReference type="ARBA" id="ARBA00022833"/>
    </source>
</evidence>
<dbReference type="InterPro" id="IPR028090">
    <property type="entry name" value="JAB_dom_prok"/>
</dbReference>
<sequence length="197" mass="21942">MTPAWIGWYTDPAACAAGNEPVRFLITPTGVVEYRTTPIGLFRVARPDIPRPAISASVPLTAGTEGVTFTIPRIPYDFLPTIVTECRRALPHERLLEVRWDVRRQCFHILIPHQQATATSVTTDALRDPYDPLFPRVVQIHSHGTLPAFFSATDDADEQATGCYGVIGRCDQPRPDMVWRMSCGGRFVSLTVSNLFM</sequence>
<name>A0A2T2WM36_SULTH</name>
<keyword evidence="4" id="KW-0862">Zinc</keyword>
<keyword evidence="1" id="KW-0645">Protease</keyword>
<evidence type="ECO:0000256" key="1">
    <source>
        <dbReference type="ARBA" id="ARBA00022670"/>
    </source>
</evidence>
<dbReference type="SUPFAM" id="SSF102712">
    <property type="entry name" value="JAB1/MPN domain"/>
    <property type="match status" value="1"/>
</dbReference>